<dbReference type="OrthoDB" id="9816357at2"/>
<dbReference type="HOGENOM" id="CLU_038034_13_2_9"/>
<sequence length="377" mass="39899">MLRLTQEVLKKLAIAGVTGGLVLTAACASETTNPSGASSSQPVNSAQPAAVSSATRVIKDATGRTVTIPKEINRIAAAGALAQMVCMLGGFDKIVATSESVQTGMFAKLFPGIKNLPLAFTGTGPSSRVNMEAILEAEPQVVFSAFNEEDAATMQAANTVMLGTLLNTPDDIMNTLKMVGEVIGPDAEKKASDFAAYYKGNIQEASNLTRSGSKVRVFLAGGDGSKGAINTTVGNDINTSYVEAAGGINIAAAQFPKAPGNGAAAVDFEYLIAEQPDVIIASSRAVYDYIIDASNGSKWQSLTAVKNKKVYLNPKGVYLWSVRSAEGALQPLWLAKILHPEETSGLDLDKLVKDFYKTYYFHDLSDQELQEILFPSK</sequence>
<protein>
    <submittedName>
        <fullName evidence="3">Transporter</fullName>
    </submittedName>
</protein>
<dbReference type="PANTHER" id="PTHR30535:SF34">
    <property type="entry name" value="MOLYBDATE-BINDING PROTEIN MOLA"/>
    <property type="match status" value="1"/>
</dbReference>
<dbReference type="InterPro" id="IPR002491">
    <property type="entry name" value="ABC_transptr_periplasmic_BD"/>
</dbReference>
<dbReference type="EMBL" id="CP011114">
    <property type="protein sequence ID" value="AKG34378.1"/>
    <property type="molecule type" value="Genomic_DNA"/>
</dbReference>
<dbReference type="PROSITE" id="PS50983">
    <property type="entry name" value="FE_B12_PBP"/>
    <property type="match status" value="1"/>
</dbReference>
<dbReference type="PANTHER" id="PTHR30535">
    <property type="entry name" value="VITAMIN B12-BINDING PROTEIN"/>
    <property type="match status" value="1"/>
</dbReference>
<dbReference type="AlphaFoldDB" id="A0A0F7F878"/>
<evidence type="ECO:0000313" key="4">
    <source>
        <dbReference type="Proteomes" id="UP000034189"/>
    </source>
</evidence>
<evidence type="ECO:0000259" key="2">
    <source>
        <dbReference type="PROSITE" id="PS50983"/>
    </source>
</evidence>
<dbReference type="SUPFAM" id="SSF53807">
    <property type="entry name" value="Helical backbone' metal receptor"/>
    <property type="match status" value="1"/>
</dbReference>
<organism evidence="3 4">
    <name type="scientific">Paenibacillus durus ATCC 35681</name>
    <dbReference type="NCBI Taxonomy" id="1333534"/>
    <lineage>
        <taxon>Bacteria</taxon>
        <taxon>Bacillati</taxon>
        <taxon>Bacillota</taxon>
        <taxon>Bacilli</taxon>
        <taxon>Bacillales</taxon>
        <taxon>Paenibacillaceae</taxon>
        <taxon>Paenibacillus</taxon>
    </lineage>
</organism>
<feature type="domain" description="Fe/B12 periplasmic-binding" evidence="2">
    <location>
        <begin position="73"/>
        <end position="342"/>
    </location>
</feature>
<dbReference type="PROSITE" id="PS51257">
    <property type="entry name" value="PROKAR_LIPOPROTEIN"/>
    <property type="match status" value="1"/>
</dbReference>
<dbReference type="RefSeq" id="WP_025694151.1">
    <property type="nucleotide sequence ID" value="NZ_ASQQ01000084.1"/>
</dbReference>
<dbReference type="Pfam" id="PF01497">
    <property type="entry name" value="Peripla_BP_2"/>
    <property type="match status" value="1"/>
</dbReference>
<reference evidence="3 4" key="1">
    <citation type="submission" date="2015-03" db="EMBL/GenBank/DDBJ databases">
        <authorList>
            <person name="Abdul Halim M."/>
        </authorList>
    </citation>
    <scope>NUCLEOTIDE SEQUENCE [LARGE SCALE GENOMIC DNA]</scope>
    <source>
        <strain evidence="3 4">ATCC 35681</strain>
    </source>
</reference>
<proteinExistence type="inferred from homology"/>
<reference evidence="3 4" key="2">
    <citation type="journal article" date="2016" name="Genome Announc.">
        <title>Genome Sequence of a Gram-Positive Diazotroph, Paenibacillus durus Type Strain ATCC 35681.</title>
        <authorList>
            <person name="Halim M.A."/>
            <person name="Rahman A.Y."/>
            <person name="Sim K.S."/>
            <person name="Yam H.C."/>
            <person name="Rahim A.A."/>
            <person name="Ghazali A.H."/>
            <person name="Najimudin N."/>
        </authorList>
    </citation>
    <scope>NUCLEOTIDE SEQUENCE [LARGE SCALE GENOMIC DNA]</scope>
    <source>
        <strain evidence="3 4">ATCC 35681</strain>
    </source>
</reference>
<dbReference type="Proteomes" id="UP000034189">
    <property type="component" value="Chromosome"/>
</dbReference>
<evidence type="ECO:0000313" key="3">
    <source>
        <dbReference type="EMBL" id="AKG34378.1"/>
    </source>
</evidence>
<dbReference type="InterPro" id="IPR050902">
    <property type="entry name" value="ABC_Transporter_SBP"/>
</dbReference>
<comment type="similarity">
    <text evidence="1">Belongs to the bacterial solute-binding protein 8 family.</text>
</comment>
<name>A0A0F7F878_PAEDU</name>
<gene>
    <name evidence="3" type="ORF">VK70_07155</name>
</gene>
<evidence type="ECO:0000256" key="1">
    <source>
        <dbReference type="ARBA" id="ARBA00008814"/>
    </source>
</evidence>
<dbReference type="PATRIC" id="fig|1333534.5.peg.1567"/>
<dbReference type="Gene3D" id="3.40.50.1980">
    <property type="entry name" value="Nitrogenase molybdenum iron protein domain"/>
    <property type="match status" value="2"/>
</dbReference>
<accession>A0A0F7F878</accession>